<evidence type="ECO:0000256" key="4">
    <source>
        <dbReference type="ARBA" id="ARBA00022695"/>
    </source>
</evidence>
<dbReference type="GO" id="GO:0016779">
    <property type="term" value="F:nucleotidyltransferase activity"/>
    <property type="evidence" value="ECO:0007669"/>
    <property type="project" value="UniProtKB-KW"/>
</dbReference>
<dbReference type="PROSITE" id="PS51059">
    <property type="entry name" value="PARP_CATALYTIC"/>
    <property type="match status" value="1"/>
</dbReference>
<feature type="region of interest" description="Disordered" evidence="9">
    <location>
        <begin position="1"/>
        <end position="47"/>
    </location>
</feature>
<dbReference type="Pfam" id="PF05406">
    <property type="entry name" value="WGR"/>
    <property type="match status" value="1"/>
</dbReference>
<keyword evidence="4" id="KW-0548">Nucleotidyltransferase</keyword>
<feature type="domain" description="PARP alpha-helical" evidence="11">
    <location>
        <begin position="211"/>
        <end position="334"/>
    </location>
</feature>
<dbReference type="GO" id="GO:1990404">
    <property type="term" value="F:NAD+-protein mono-ADP-ribosyltransferase activity"/>
    <property type="evidence" value="ECO:0007669"/>
    <property type="project" value="TreeGrafter"/>
</dbReference>
<dbReference type="SMART" id="SM00773">
    <property type="entry name" value="WGR"/>
    <property type="match status" value="1"/>
</dbReference>
<evidence type="ECO:0000259" key="11">
    <source>
        <dbReference type="PROSITE" id="PS51060"/>
    </source>
</evidence>
<sequence length="538" mass="60766">MRSNRENETIDKPFEVSSDSSDSDYNVDEDYYNFEDDQPEEKPGTSAKVETTITTLESINEIKDELLSYSSEGAKVDPECPLHGKYTHVYTQDSHVFSVTLTLCDISSNINQFFIMQMIEGPGWHGTSYGLWTREGRIGFKGAVSLISCGKDEKKAADKFRQIFLEKTKNEFKNRKQFTRYVGSYGLIEVDFNTSAIQMPNQSMDSSSGTKCQLDFRVRQLLRMLTDEKELKNAVQELDFDTNASPLGKITKEQIQAGYEALNKILELIKSHNKTTSLSLSTKYIEEINNYYTIIPHAYGLRAPPLIVSKEQVNHEMRLLEVLRNKKTEKHVFDIRYEQLNCKITPVELSDPIYEIIIDYLKNSFSKSHYGDTLFITNLFEVDRQAERERFRADLGNRKLLWHGSRMTNWYNILREGLQIAPAGAQITGHAHGVGIYFADMSSKSYSYCYRGPTDTATTKTSIRDFSLLCLAEVALGVSVPPCGAINSLPDGQHSVHAIGSTGPDPRFDKILSDGTVVPCGLARIKPQQAPLGTKCIH</sequence>
<evidence type="ECO:0000256" key="8">
    <source>
        <dbReference type="RuleBase" id="RU362114"/>
    </source>
</evidence>
<evidence type="ECO:0000259" key="10">
    <source>
        <dbReference type="PROSITE" id="PS51059"/>
    </source>
</evidence>
<dbReference type="InterPro" id="IPR050800">
    <property type="entry name" value="ARTD/PARP"/>
</dbReference>
<evidence type="ECO:0000256" key="7">
    <source>
        <dbReference type="ARBA" id="ARBA00033987"/>
    </source>
</evidence>
<evidence type="ECO:0000256" key="6">
    <source>
        <dbReference type="ARBA" id="ARBA00023242"/>
    </source>
</evidence>
<dbReference type="InterPro" id="IPR036930">
    <property type="entry name" value="WGR_dom_sf"/>
</dbReference>
<reference evidence="14" key="1">
    <citation type="submission" date="2022-11" db="UniProtKB">
        <authorList>
            <consortium name="WormBaseParasite"/>
        </authorList>
    </citation>
    <scope>IDENTIFICATION</scope>
</reference>
<feature type="domain" description="WGR" evidence="12">
    <location>
        <begin position="86"/>
        <end position="185"/>
    </location>
</feature>
<dbReference type="InterPro" id="IPR036616">
    <property type="entry name" value="Poly(ADP-ribose)pol_reg_dom_sf"/>
</dbReference>
<keyword evidence="6" id="KW-0539">Nucleus</keyword>
<evidence type="ECO:0000313" key="13">
    <source>
        <dbReference type="Proteomes" id="UP000887574"/>
    </source>
</evidence>
<dbReference type="Gene3D" id="1.20.142.10">
    <property type="entry name" value="Poly(ADP-ribose) polymerase, regulatory domain"/>
    <property type="match status" value="1"/>
</dbReference>
<comment type="catalytic activity">
    <reaction evidence="7">
        <text>NAD(+) + (ADP-D-ribosyl)n-acceptor = nicotinamide + (ADP-D-ribosyl)n+1-acceptor + H(+).</text>
        <dbReference type="EC" id="2.4.2.30"/>
    </reaction>
</comment>
<dbReference type="PROSITE" id="PS51060">
    <property type="entry name" value="PARP_ALPHA_HD"/>
    <property type="match status" value="1"/>
</dbReference>
<dbReference type="CDD" id="cd01437">
    <property type="entry name" value="parp_like"/>
    <property type="match status" value="1"/>
</dbReference>
<dbReference type="AlphaFoldDB" id="A0A915CY84"/>
<dbReference type="Pfam" id="PF02877">
    <property type="entry name" value="PARP_reg"/>
    <property type="match status" value="1"/>
</dbReference>
<evidence type="ECO:0000256" key="2">
    <source>
        <dbReference type="ARBA" id="ARBA00022676"/>
    </source>
</evidence>
<dbReference type="Proteomes" id="UP000887574">
    <property type="component" value="Unplaced"/>
</dbReference>
<dbReference type="Pfam" id="PF00644">
    <property type="entry name" value="PARP"/>
    <property type="match status" value="1"/>
</dbReference>
<evidence type="ECO:0000256" key="3">
    <source>
        <dbReference type="ARBA" id="ARBA00022679"/>
    </source>
</evidence>
<feature type="compositionally biased region" description="Basic and acidic residues" evidence="9">
    <location>
        <begin position="1"/>
        <end position="14"/>
    </location>
</feature>
<dbReference type="GO" id="GO:0005730">
    <property type="term" value="C:nucleolus"/>
    <property type="evidence" value="ECO:0007669"/>
    <property type="project" value="TreeGrafter"/>
</dbReference>
<dbReference type="Gene3D" id="3.90.228.10">
    <property type="match status" value="1"/>
</dbReference>
<dbReference type="GO" id="GO:0003950">
    <property type="term" value="F:NAD+ poly-ADP-ribosyltransferase activity"/>
    <property type="evidence" value="ECO:0007669"/>
    <property type="project" value="UniProtKB-UniRule"/>
</dbReference>
<dbReference type="PANTHER" id="PTHR10459:SF60">
    <property type="entry name" value="POLY [ADP-RIBOSE] POLYMERASE 2"/>
    <property type="match status" value="1"/>
</dbReference>
<keyword evidence="5 8" id="KW-0520">NAD</keyword>
<dbReference type="PROSITE" id="PS51977">
    <property type="entry name" value="WGR"/>
    <property type="match status" value="1"/>
</dbReference>
<evidence type="ECO:0000313" key="14">
    <source>
        <dbReference type="WBParaSite" id="jg13845"/>
    </source>
</evidence>
<evidence type="ECO:0000256" key="9">
    <source>
        <dbReference type="SAM" id="MobiDB-lite"/>
    </source>
</evidence>
<name>A0A915CY84_9BILA</name>
<organism evidence="13 14">
    <name type="scientific">Ditylenchus dipsaci</name>
    <dbReference type="NCBI Taxonomy" id="166011"/>
    <lineage>
        <taxon>Eukaryota</taxon>
        <taxon>Metazoa</taxon>
        <taxon>Ecdysozoa</taxon>
        <taxon>Nematoda</taxon>
        <taxon>Chromadorea</taxon>
        <taxon>Rhabditida</taxon>
        <taxon>Tylenchina</taxon>
        <taxon>Tylenchomorpha</taxon>
        <taxon>Sphaerularioidea</taxon>
        <taxon>Anguinidae</taxon>
        <taxon>Anguininae</taxon>
        <taxon>Ditylenchus</taxon>
    </lineage>
</organism>
<dbReference type="SUPFAM" id="SSF142921">
    <property type="entry name" value="WGR domain-like"/>
    <property type="match status" value="1"/>
</dbReference>
<dbReference type="EC" id="2.4.2.-" evidence="8"/>
<dbReference type="SUPFAM" id="SSF47587">
    <property type="entry name" value="Domain of poly(ADP-ribose) polymerase"/>
    <property type="match status" value="1"/>
</dbReference>
<protein>
    <recommendedName>
        <fullName evidence="8">Poly [ADP-ribose] polymerase</fullName>
        <shortName evidence="8">PARP</shortName>
        <ecNumber evidence="8">2.4.2.-</ecNumber>
    </recommendedName>
</protein>
<evidence type="ECO:0000256" key="1">
    <source>
        <dbReference type="ARBA" id="ARBA00004123"/>
    </source>
</evidence>
<dbReference type="InterPro" id="IPR012317">
    <property type="entry name" value="Poly(ADP-ribose)pol_cat_dom"/>
</dbReference>
<proteinExistence type="predicted"/>
<keyword evidence="13" id="KW-1185">Reference proteome</keyword>
<dbReference type="PANTHER" id="PTHR10459">
    <property type="entry name" value="DNA LIGASE"/>
    <property type="match status" value="1"/>
</dbReference>
<dbReference type="InterPro" id="IPR004102">
    <property type="entry name" value="Poly(ADP-ribose)pol_reg_dom"/>
</dbReference>
<evidence type="ECO:0000256" key="5">
    <source>
        <dbReference type="ARBA" id="ARBA00023027"/>
    </source>
</evidence>
<feature type="domain" description="PARP catalytic" evidence="10">
    <location>
        <begin position="331"/>
        <end position="538"/>
    </location>
</feature>
<accession>A0A915CY84</accession>
<evidence type="ECO:0000259" key="12">
    <source>
        <dbReference type="PROSITE" id="PS51977"/>
    </source>
</evidence>
<keyword evidence="2 8" id="KW-0328">Glycosyltransferase</keyword>
<dbReference type="SUPFAM" id="SSF56399">
    <property type="entry name" value="ADP-ribosylation"/>
    <property type="match status" value="1"/>
</dbReference>
<keyword evidence="3 8" id="KW-0808">Transferase</keyword>
<dbReference type="InterPro" id="IPR008893">
    <property type="entry name" value="WGR_domain"/>
</dbReference>
<dbReference type="WBParaSite" id="jg13845">
    <property type="protein sequence ID" value="jg13845"/>
    <property type="gene ID" value="jg13845"/>
</dbReference>
<feature type="compositionally biased region" description="Acidic residues" evidence="9">
    <location>
        <begin position="21"/>
        <end position="39"/>
    </location>
</feature>
<dbReference type="GO" id="GO:0006302">
    <property type="term" value="P:double-strand break repair"/>
    <property type="evidence" value="ECO:0007669"/>
    <property type="project" value="TreeGrafter"/>
</dbReference>
<dbReference type="GO" id="GO:0070212">
    <property type="term" value="P:protein poly-ADP-ribosylation"/>
    <property type="evidence" value="ECO:0007669"/>
    <property type="project" value="TreeGrafter"/>
</dbReference>
<comment type="subcellular location">
    <subcellularLocation>
        <location evidence="1">Nucleus</location>
    </subcellularLocation>
</comment>